<reference evidence="2 3" key="1">
    <citation type="submission" date="2020-08" db="EMBL/GenBank/DDBJ databases">
        <title>Description of novel Flavobacterium F-400 isolate.</title>
        <authorList>
            <person name="Saticioglu I."/>
            <person name="Duman M."/>
            <person name="Altun S."/>
        </authorList>
    </citation>
    <scope>NUCLEOTIDE SEQUENCE [LARGE SCALE GENOMIC DNA]</scope>
    <source>
        <strain evidence="2 3">F-400</strain>
    </source>
</reference>
<evidence type="ECO:0000313" key="2">
    <source>
        <dbReference type="EMBL" id="MBC5862469.1"/>
    </source>
</evidence>
<sequence>MEPNNFEKQIKERLDAREIQPSEMAWSKLDAMLTAASPSLGEQSKPKNKFPWMYLAASFVGVLLLSTLFFRSNNSDIIPSKTTVVGVESRTSNEIEKGQPGSESPKEEVAVQTSSAKGLQAVKQNVSLKSLPILNSNSVHKNEIAQKTTAENKGVMPMTTVDDVQKRTISLSAARLLAEVTNENFQSEANLKSNNRSATSIVVQPDQLLSKAESELNQTFKESAINKFNKNFNAIRTVLVNRNYE</sequence>
<evidence type="ECO:0000313" key="3">
    <source>
        <dbReference type="Proteomes" id="UP000621670"/>
    </source>
</evidence>
<organism evidence="2 3">
    <name type="scientific">Flavobacterium turcicum</name>
    <dbReference type="NCBI Taxonomy" id="2764718"/>
    <lineage>
        <taxon>Bacteria</taxon>
        <taxon>Pseudomonadati</taxon>
        <taxon>Bacteroidota</taxon>
        <taxon>Flavobacteriia</taxon>
        <taxon>Flavobacteriales</taxon>
        <taxon>Flavobacteriaceae</taxon>
        <taxon>Flavobacterium</taxon>
    </lineage>
</organism>
<proteinExistence type="predicted"/>
<dbReference type="EMBL" id="JACRUM010000001">
    <property type="protein sequence ID" value="MBC5862469.1"/>
    <property type="molecule type" value="Genomic_DNA"/>
</dbReference>
<keyword evidence="3" id="KW-1185">Reference proteome</keyword>
<gene>
    <name evidence="2" type="ORF">H8R26_03460</name>
</gene>
<comment type="caution">
    <text evidence="2">The sequence shown here is derived from an EMBL/GenBank/DDBJ whole genome shotgun (WGS) entry which is preliminary data.</text>
</comment>
<dbReference type="Proteomes" id="UP000621670">
    <property type="component" value="Unassembled WGS sequence"/>
</dbReference>
<keyword evidence="1" id="KW-0472">Membrane</keyword>
<feature type="transmembrane region" description="Helical" evidence="1">
    <location>
        <begin position="52"/>
        <end position="70"/>
    </location>
</feature>
<evidence type="ECO:0008006" key="4">
    <source>
        <dbReference type="Google" id="ProtNLM"/>
    </source>
</evidence>
<name>A0ABR7JD99_9FLAO</name>
<protein>
    <recommendedName>
        <fullName evidence="4">Anti-sigma factor</fullName>
    </recommendedName>
</protein>
<keyword evidence="1" id="KW-0812">Transmembrane</keyword>
<keyword evidence="1" id="KW-1133">Transmembrane helix</keyword>
<evidence type="ECO:0000256" key="1">
    <source>
        <dbReference type="SAM" id="Phobius"/>
    </source>
</evidence>
<accession>A0ABR7JD99</accession>
<dbReference type="RefSeq" id="WP_166133298.1">
    <property type="nucleotide sequence ID" value="NZ_JAAOBY010000001.1"/>
</dbReference>